<keyword evidence="4 5" id="KW-0472">Membrane</keyword>
<feature type="domain" description="VanZ-like" evidence="6">
    <location>
        <begin position="55"/>
        <end position="115"/>
    </location>
</feature>
<evidence type="ECO:0000256" key="5">
    <source>
        <dbReference type="SAM" id="Phobius"/>
    </source>
</evidence>
<dbReference type="SUPFAM" id="SSF144091">
    <property type="entry name" value="Rhomboid-like"/>
    <property type="match status" value="1"/>
</dbReference>
<evidence type="ECO:0000256" key="3">
    <source>
        <dbReference type="ARBA" id="ARBA00022989"/>
    </source>
</evidence>
<accession>A0AAQ1G5K8</accession>
<evidence type="ECO:0000256" key="1">
    <source>
        <dbReference type="ARBA" id="ARBA00004141"/>
    </source>
</evidence>
<sequence>MKLLIERLMVRYSLWFKLTFFALLALGLYLGMRPTPPPTAYAWQASGYHAGGIFALTLLSFAAFPRWRWWFRAGFMSLVGLAVELVQSLHPTRSPDWGDILANSTGLVAGLLLIAAWLMLTRHVRS</sequence>
<name>A0AAQ1G5K8_9GAMM</name>
<keyword evidence="2 5" id="KW-0812">Transmembrane</keyword>
<protein>
    <submittedName>
        <fullName evidence="7">VanZ like family protein</fullName>
    </submittedName>
</protein>
<evidence type="ECO:0000259" key="6">
    <source>
        <dbReference type="Pfam" id="PF04892"/>
    </source>
</evidence>
<dbReference type="PANTHER" id="PTHR28008">
    <property type="entry name" value="DOMAIN PROTEIN, PUTATIVE (AFU_ORTHOLOGUE AFUA_3G10980)-RELATED"/>
    <property type="match status" value="1"/>
</dbReference>
<feature type="transmembrane region" description="Helical" evidence="5">
    <location>
        <begin position="12"/>
        <end position="30"/>
    </location>
</feature>
<dbReference type="GO" id="GO:0016020">
    <property type="term" value="C:membrane"/>
    <property type="evidence" value="ECO:0007669"/>
    <property type="project" value="UniProtKB-SubCell"/>
</dbReference>
<keyword evidence="3 5" id="KW-1133">Transmembrane helix</keyword>
<feature type="transmembrane region" description="Helical" evidence="5">
    <location>
        <begin position="69"/>
        <end position="88"/>
    </location>
</feature>
<dbReference type="Pfam" id="PF04892">
    <property type="entry name" value="VanZ"/>
    <property type="match status" value="1"/>
</dbReference>
<evidence type="ECO:0000256" key="2">
    <source>
        <dbReference type="ARBA" id="ARBA00022692"/>
    </source>
</evidence>
<evidence type="ECO:0000313" key="7">
    <source>
        <dbReference type="EMBL" id="SEF67513.1"/>
    </source>
</evidence>
<evidence type="ECO:0000313" key="8">
    <source>
        <dbReference type="Proteomes" id="UP000243518"/>
    </source>
</evidence>
<dbReference type="PANTHER" id="PTHR28008:SF1">
    <property type="entry name" value="DOMAIN PROTEIN, PUTATIVE (AFU_ORTHOLOGUE AFUA_3G10980)-RELATED"/>
    <property type="match status" value="1"/>
</dbReference>
<keyword evidence="8" id="KW-1185">Reference proteome</keyword>
<dbReference type="AlphaFoldDB" id="A0AAQ1G5K8"/>
<feature type="transmembrane region" description="Helical" evidence="5">
    <location>
        <begin position="100"/>
        <end position="120"/>
    </location>
</feature>
<comment type="caution">
    <text evidence="7">The sequence shown here is derived from an EMBL/GenBank/DDBJ whole genome shotgun (WGS) entry which is preliminary data.</text>
</comment>
<feature type="transmembrane region" description="Helical" evidence="5">
    <location>
        <begin position="42"/>
        <end position="62"/>
    </location>
</feature>
<evidence type="ECO:0000256" key="4">
    <source>
        <dbReference type="ARBA" id="ARBA00023136"/>
    </source>
</evidence>
<dbReference type="InterPro" id="IPR006976">
    <property type="entry name" value="VanZ-like"/>
</dbReference>
<comment type="subcellular location">
    <subcellularLocation>
        <location evidence="1">Membrane</location>
        <topology evidence="1">Multi-pass membrane protein</topology>
    </subcellularLocation>
</comment>
<dbReference type="RefSeq" id="WP_088273731.1">
    <property type="nucleotide sequence ID" value="NZ_FNVE01000001.1"/>
</dbReference>
<organism evidence="7 8">
    <name type="scientific">Halopseudomonas aestusnigri</name>
    <dbReference type="NCBI Taxonomy" id="857252"/>
    <lineage>
        <taxon>Bacteria</taxon>
        <taxon>Pseudomonadati</taxon>
        <taxon>Pseudomonadota</taxon>
        <taxon>Gammaproteobacteria</taxon>
        <taxon>Pseudomonadales</taxon>
        <taxon>Pseudomonadaceae</taxon>
        <taxon>Halopseudomonas</taxon>
    </lineage>
</organism>
<proteinExistence type="predicted"/>
<dbReference type="EMBL" id="FNVE01000001">
    <property type="protein sequence ID" value="SEF67513.1"/>
    <property type="molecule type" value="Genomic_DNA"/>
</dbReference>
<dbReference type="Proteomes" id="UP000243518">
    <property type="component" value="Unassembled WGS sequence"/>
</dbReference>
<dbReference type="InterPro" id="IPR035952">
    <property type="entry name" value="Rhomboid-like_sf"/>
</dbReference>
<reference evidence="7 8" key="1">
    <citation type="submission" date="2016-10" db="EMBL/GenBank/DDBJ databases">
        <authorList>
            <person name="Varghese N."/>
            <person name="Submissions S."/>
        </authorList>
    </citation>
    <scope>NUCLEOTIDE SEQUENCE [LARGE SCALE GENOMIC DNA]</scope>
    <source>
        <strain evidence="7 8">CECT 8317</strain>
    </source>
</reference>
<gene>
    <name evidence="7" type="ORF">SAMN05216586_101647</name>
</gene>